<evidence type="ECO:0000313" key="2">
    <source>
        <dbReference type="EnsemblPlants" id="KQL26935"/>
    </source>
</evidence>
<organism evidence="2 3">
    <name type="scientific">Setaria italica</name>
    <name type="common">Foxtail millet</name>
    <name type="synonym">Panicum italicum</name>
    <dbReference type="NCBI Taxonomy" id="4555"/>
    <lineage>
        <taxon>Eukaryota</taxon>
        <taxon>Viridiplantae</taxon>
        <taxon>Streptophyta</taxon>
        <taxon>Embryophyta</taxon>
        <taxon>Tracheophyta</taxon>
        <taxon>Spermatophyta</taxon>
        <taxon>Magnoliopsida</taxon>
        <taxon>Liliopsida</taxon>
        <taxon>Poales</taxon>
        <taxon>Poaceae</taxon>
        <taxon>PACMAD clade</taxon>
        <taxon>Panicoideae</taxon>
        <taxon>Panicodae</taxon>
        <taxon>Paniceae</taxon>
        <taxon>Cenchrinae</taxon>
        <taxon>Setaria</taxon>
    </lineage>
</organism>
<reference evidence="3" key="1">
    <citation type="journal article" date="2012" name="Nat. Biotechnol.">
        <title>Reference genome sequence of the model plant Setaria.</title>
        <authorList>
            <person name="Bennetzen J.L."/>
            <person name="Schmutz J."/>
            <person name="Wang H."/>
            <person name="Percifield R."/>
            <person name="Hawkins J."/>
            <person name="Pontaroli A.C."/>
            <person name="Estep M."/>
            <person name="Feng L."/>
            <person name="Vaughn J.N."/>
            <person name="Grimwood J."/>
            <person name="Jenkins J."/>
            <person name="Barry K."/>
            <person name="Lindquist E."/>
            <person name="Hellsten U."/>
            <person name="Deshpande S."/>
            <person name="Wang X."/>
            <person name="Wu X."/>
            <person name="Mitros T."/>
            <person name="Triplett J."/>
            <person name="Yang X."/>
            <person name="Ye C.Y."/>
            <person name="Mauro-Herrera M."/>
            <person name="Wang L."/>
            <person name="Li P."/>
            <person name="Sharma M."/>
            <person name="Sharma R."/>
            <person name="Ronald P.C."/>
            <person name="Panaud O."/>
            <person name="Kellogg E.A."/>
            <person name="Brutnell T.P."/>
            <person name="Doust A.N."/>
            <person name="Tuskan G.A."/>
            <person name="Rokhsar D."/>
            <person name="Devos K.M."/>
        </authorList>
    </citation>
    <scope>NUCLEOTIDE SEQUENCE [LARGE SCALE GENOMIC DNA]</scope>
    <source>
        <strain evidence="3">cv. Yugu1</strain>
    </source>
</reference>
<reference evidence="2" key="2">
    <citation type="submission" date="2018-08" db="UniProtKB">
        <authorList>
            <consortium name="EnsemblPlants"/>
        </authorList>
    </citation>
    <scope>IDENTIFICATION</scope>
    <source>
        <strain evidence="2">Yugu1</strain>
    </source>
</reference>
<keyword evidence="3" id="KW-1185">Reference proteome</keyword>
<name>K4A4B4_SETIT</name>
<protein>
    <recommendedName>
        <fullName evidence="4">DUF834 domain-containing protein</fullName>
    </recommendedName>
</protein>
<feature type="compositionally biased region" description="Basic residues" evidence="1">
    <location>
        <begin position="1"/>
        <end position="11"/>
    </location>
</feature>
<evidence type="ECO:0000313" key="3">
    <source>
        <dbReference type="Proteomes" id="UP000004995"/>
    </source>
</evidence>
<evidence type="ECO:0008006" key="4">
    <source>
        <dbReference type="Google" id="ProtNLM"/>
    </source>
</evidence>
<dbReference type="Proteomes" id="UP000004995">
    <property type="component" value="Unassembled WGS sequence"/>
</dbReference>
<accession>K4A4B4</accession>
<dbReference type="EnsemblPlants" id="KQL26935">
    <property type="protein sequence ID" value="KQL26935"/>
    <property type="gene ID" value="SETIT_033718mg"/>
</dbReference>
<proteinExistence type="predicted"/>
<dbReference type="HOGENOM" id="CLU_3072262_0_0_1"/>
<dbReference type="Gramene" id="KQL26935">
    <property type="protein sequence ID" value="KQL26935"/>
    <property type="gene ID" value="SETIT_033718mg"/>
</dbReference>
<evidence type="ECO:0000256" key="1">
    <source>
        <dbReference type="SAM" id="MobiDB-lite"/>
    </source>
</evidence>
<feature type="region of interest" description="Disordered" evidence="1">
    <location>
        <begin position="1"/>
        <end position="35"/>
    </location>
</feature>
<dbReference type="EMBL" id="AGNK02001354">
    <property type="status" value="NOT_ANNOTATED_CDS"/>
    <property type="molecule type" value="Genomic_DNA"/>
</dbReference>
<sequence>MTEGRARRRGGRALVGRPPIPRPPGDGGGRADEAAADAKLVLTGGEADGAGGA</sequence>
<dbReference type="InParanoid" id="K4A4B4"/>
<dbReference type="AlphaFoldDB" id="K4A4B4"/>